<dbReference type="SMART" id="SM00382">
    <property type="entry name" value="AAA"/>
    <property type="match status" value="1"/>
</dbReference>
<evidence type="ECO:0000256" key="10">
    <source>
        <dbReference type="SAM" id="Phobius"/>
    </source>
</evidence>
<name>A0A371NZ57_9ACTN</name>
<keyword evidence="3" id="KW-1003">Cell membrane</keyword>
<evidence type="ECO:0000256" key="6">
    <source>
        <dbReference type="ARBA" id="ARBA00022741"/>
    </source>
</evidence>
<dbReference type="Pfam" id="PF00664">
    <property type="entry name" value="ABC_membrane"/>
    <property type="match status" value="1"/>
</dbReference>
<dbReference type="Gene3D" id="3.40.50.300">
    <property type="entry name" value="P-loop containing nucleotide triphosphate hydrolases"/>
    <property type="match status" value="1"/>
</dbReference>
<evidence type="ECO:0000256" key="5">
    <source>
        <dbReference type="ARBA" id="ARBA00022692"/>
    </source>
</evidence>
<keyword evidence="5 10" id="KW-0812">Transmembrane</keyword>
<feature type="transmembrane region" description="Helical" evidence="10">
    <location>
        <begin position="29"/>
        <end position="50"/>
    </location>
</feature>
<feature type="domain" description="ABC transporter" evidence="11">
    <location>
        <begin position="343"/>
        <end position="577"/>
    </location>
</feature>
<dbReference type="SUPFAM" id="SSF52540">
    <property type="entry name" value="P-loop containing nucleoside triphosphate hydrolases"/>
    <property type="match status" value="1"/>
</dbReference>
<dbReference type="GO" id="GO:0016887">
    <property type="term" value="F:ATP hydrolysis activity"/>
    <property type="evidence" value="ECO:0007669"/>
    <property type="project" value="InterPro"/>
</dbReference>
<keyword evidence="9 10" id="KW-0472">Membrane</keyword>
<evidence type="ECO:0000256" key="3">
    <source>
        <dbReference type="ARBA" id="ARBA00022475"/>
    </source>
</evidence>
<dbReference type="AlphaFoldDB" id="A0A371NZ57"/>
<organism evidence="13 14">
    <name type="scientific">Aeromicrobium endophyticum</name>
    <dbReference type="NCBI Taxonomy" id="2292704"/>
    <lineage>
        <taxon>Bacteria</taxon>
        <taxon>Bacillati</taxon>
        <taxon>Actinomycetota</taxon>
        <taxon>Actinomycetes</taxon>
        <taxon>Propionibacteriales</taxon>
        <taxon>Nocardioidaceae</taxon>
        <taxon>Aeromicrobium</taxon>
    </lineage>
</organism>
<dbReference type="InterPro" id="IPR003439">
    <property type="entry name" value="ABC_transporter-like_ATP-bd"/>
</dbReference>
<dbReference type="CDD" id="cd07346">
    <property type="entry name" value="ABC_6TM_exporters"/>
    <property type="match status" value="1"/>
</dbReference>
<dbReference type="Proteomes" id="UP000265581">
    <property type="component" value="Unassembled WGS sequence"/>
</dbReference>
<dbReference type="Gene3D" id="1.20.1560.10">
    <property type="entry name" value="ABC transporter type 1, transmembrane domain"/>
    <property type="match status" value="1"/>
</dbReference>
<dbReference type="PANTHER" id="PTHR43394:SF1">
    <property type="entry name" value="ATP-BINDING CASSETTE SUB-FAMILY B MEMBER 10, MITOCHONDRIAL"/>
    <property type="match status" value="1"/>
</dbReference>
<dbReference type="Pfam" id="PF00005">
    <property type="entry name" value="ABC_tran"/>
    <property type="match status" value="1"/>
</dbReference>
<dbReference type="PROSITE" id="PS50893">
    <property type="entry name" value="ABC_TRANSPORTER_2"/>
    <property type="match status" value="1"/>
</dbReference>
<keyword evidence="2" id="KW-0813">Transport</keyword>
<feature type="domain" description="ABC transmembrane type-1" evidence="12">
    <location>
        <begin position="30"/>
        <end position="312"/>
    </location>
</feature>
<feature type="transmembrane region" description="Helical" evidence="10">
    <location>
        <begin position="145"/>
        <end position="165"/>
    </location>
</feature>
<evidence type="ECO:0000256" key="1">
    <source>
        <dbReference type="ARBA" id="ARBA00004651"/>
    </source>
</evidence>
<keyword evidence="6" id="KW-0547">Nucleotide-binding</keyword>
<dbReference type="InterPro" id="IPR039421">
    <property type="entry name" value="Type_1_exporter"/>
</dbReference>
<keyword evidence="4" id="KW-0997">Cell inner membrane</keyword>
<dbReference type="FunFam" id="3.40.50.300:FF:001001">
    <property type="entry name" value="Multidrug ABC transporter ATP-binding protein"/>
    <property type="match status" value="1"/>
</dbReference>
<evidence type="ECO:0000259" key="12">
    <source>
        <dbReference type="PROSITE" id="PS50929"/>
    </source>
</evidence>
<evidence type="ECO:0000256" key="2">
    <source>
        <dbReference type="ARBA" id="ARBA00022448"/>
    </source>
</evidence>
<dbReference type="GO" id="GO:0015421">
    <property type="term" value="F:ABC-type oligopeptide transporter activity"/>
    <property type="evidence" value="ECO:0007669"/>
    <property type="project" value="TreeGrafter"/>
</dbReference>
<gene>
    <name evidence="13" type="ORF">DX116_19090</name>
</gene>
<dbReference type="InterPro" id="IPR036640">
    <property type="entry name" value="ABC1_TM_sf"/>
</dbReference>
<evidence type="ECO:0000259" key="11">
    <source>
        <dbReference type="PROSITE" id="PS50893"/>
    </source>
</evidence>
<keyword evidence="14" id="KW-1185">Reference proteome</keyword>
<evidence type="ECO:0000256" key="9">
    <source>
        <dbReference type="ARBA" id="ARBA00023136"/>
    </source>
</evidence>
<dbReference type="RefSeq" id="WP_119705887.1">
    <property type="nucleotide sequence ID" value="NZ_JBHSOI010000001.1"/>
</dbReference>
<dbReference type="PROSITE" id="PS50929">
    <property type="entry name" value="ABC_TM1F"/>
    <property type="match status" value="1"/>
</dbReference>
<dbReference type="InterPro" id="IPR027417">
    <property type="entry name" value="P-loop_NTPase"/>
</dbReference>
<accession>A0A371NZ57</accession>
<reference evidence="13 14" key="1">
    <citation type="submission" date="2018-08" db="EMBL/GenBank/DDBJ databases">
        <title>Aeromicrobium sp. M2KJ-4, whole genome shotgun sequence.</title>
        <authorList>
            <person name="Tuo L."/>
        </authorList>
    </citation>
    <scope>NUCLEOTIDE SEQUENCE [LARGE SCALE GENOMIC DNA]</scope>
    <source>
        <strain evidence="13 14">M2KJ-4</strain>
    </source>
</reference>
<sequence length="580" mass="60858">MTRHLLPIASRRETTRLAVSLLRDHRGPLAVSALAFVVVGLAGLVAPWVLGQIVDTVIAEGSSSSVLRGALLIAAASVVAGIGTSVSVAYLARAGEPALADLREQALDRALHLDSSRLEEAGAGDLLSRMGDDVRSVAGSLTEMVPLLIGSLVTVVFTAGGLFALDWRLGLAGLASAPFYALGLRWYLPRSAPYYRRERIAQGERAEVLVSGVQGASTLRALSREQAQIDLITHHSRNAMTITLDVFALLLRFGARTNRSELIGLSLVLGTGFFLVRGDLTTVGAVTAAALYFHRLFNPIGALLMIFDDIQSAGASLARLAGVALLDPTIGSDAPSPVRTGTLELTGISHEYVAGRRVLSEVTLRIPDGERVALVGATGAGKSTLGAIAAGLLSPTRGRVAIGGFPLDALEPSHVRSAIALVTQDVHVFSGTVRENVDLARPGASDEQIRSALSTVRARGWVEALTDGLDTVVGDHGHPLTPSQAQQLALARVLLHDPAVAVFDEATAEAGSSGARELDKAAIAVTQGRTALVVAHRLTQAQSADRVIVMHEGRIVEEGTHDELVEAGGRYADLWSAWSS</sequence>
<keyword evidence="7 13" id="KW-0067">ATP-binding</keyword>
<dbReference type="OrthoDB" id="5166472at2"/>
<dbReference type="SUPFAM" id="SSF90123">
    <property type="entry name" value="ABC transporter transmembrane region"/>
    <property type="match status" value="1"/>
</dbReference>
<evidence type="ECO:0000256" key="7">
    <source>
        <dbReference type="ARBA" id="ARBA00022840"/>
    </source>
</evidence>
<keyword evidence="8 10" id="KW-1133">Transmembrane helix</keyword>
<dbReference type="GO" id="GO:0005886">
    <property type="term" value="C:plasma membrane"/>
    <property type="evidence" value="ECO:0007669"/>
    <property type="project" value="UniProtKB-SubCell"/>
</dbReference>
<proteinExistence type="predicted"/>
<dbReference type="InterPro" id="IPR011527">
    <property type="entry name" value="ABC1_TM_dom"/>
</dbReference>
<protein>
    <submittedName>
        <fullName evidence="13">ABC transporter ATP-binding protein</fullName>
    </submittedName>
</protein>
<dbReference type="EMBL" id="QUBR01000003">
    <property type="protein sequence ID" value="REK68964.1"/>
    <property type="molecule type" value="Genomic_DNA"/>
</dbReference>
<comment type="caution">
    <text evidence="13">The sequence shown here is derived from an EMBL/GenBank/DDBJ whole genome shotgun (WGS) entry which is preliminary data.</text>
</comment>
<comment type="subcellular location">
    <subcellularLocation>
        <location evidence="1">Cell membrane</location>
        <topology evidence="1">Multi-pass membrane protein</topology>
    </subcellularLocation>
</comment>
<feature type="transmembrane region" description="Helical" evidence="10">
    <location>
        <begin position="171"/>
        <end position="188"/>
    </location>
</feature>
<feature type="transmembrane region" description="Helical" evidence="10">
    <location>
        <begin position="70"/>
        <end position="92"/>
    </location>
</feature>
<evidence type="ECO:0000313" key="13">
    <source>
        <dbReference type="EMBL" id="REK68964.1"/>
    </source>
</evidence>
<dbReference type="GO" id="GO:0005524">
    <property type="term" value="F:ATP binding"/>
    <property type="evidence" value="ECO:0007669"/>
    <property type="project" value="UniProtKB-KW"/>
</dbReference>
<feature type="transmembrane region" description="Helical" evidence="10">
    <location>
        <begin position="262"/>
        <end position="293"/>
    </location>
</feature>
<dbReference type="PANTHER" id="PTHR43394">
    <property type="entry name" value="ATP-DEPENDENT PERMEASE MDL1, MITOCHONDRIAL"/>
    <property type="match status" value="1"/>
</dbReference>
<evidence type="ECO:0000313" key="14">
    <source>
        <dbReference type="Proteomes" id="UP000265581"/>
    </source>
</evidence>
<evidence type="ECO:0000256" key="4">
    <source>
        <dbReference type="ARBA" id="ARBA00022519"/>
    </source>
</evidence>
<dbReference type="InterPro" id="IPR003593">
    <property type="entry name" value="AAA+_ATPase"/>
</dbReference>
<evidence type="ECO:0000256" key="8">
    <source>
        <dbReference type="ARBA" id="ARBA00022989"/>
    </source>
</evidence>